<keyword evidence="8" id="KW-0256">Endoplasmic reticulum</keyword>
<dbReference type="GeneID" id="119738412"/>
<evidence type="ECO:0000256" key="2">
    <source>
        <dbReference type="ARBA" id="ARBA00004174"/>
    </source>
</evidence>
<dbReference type="PRINTS" id="PR00385">
    <property type="entry name" value="P450"/>
</dbReference>
<keyword evidence="7 14" id="KW-0479">Metal-binding</keyword>
<keyword evidence="6 14" id="KW-0349">Heme</keyword>
<dbReference type="EC" id="1.14.14.1" evidence="5"/>
<dbReference type="GO" id="GO:0005789">
    <property type="term" value="C:endoplasmic reticulum membrane"/>
    <property type="evidence" value="ECO:0007669"/>
    <property type="project" value="UniProtKB-SubCell"/>
</dbReference>
<dbReference type="AlphaFoldDB" id="A0A914B155"/>
<evidence type="ECO:0000313" key="17">
    <source>
        <dbReference type="EnsemblMetazoa" id="XP_038069231.1"/>
    </source>
</evidence>
<evidence type="ECO:0000256" key="11">
    <source>
        <dbReference type="ARBA" id="ARBA00023004"/>
    </source>
</evidence>
<keyword evidence="16" id="KW-0812">Transmembrane</keyword>
<dbReference type="OrthoDB" id="1055148at2759"/>
<dbReference type="Proteomes" id="UP000887568">
    <property type="component" value="Unplaced"/>
</dbReference>
<dbReference type="PRINTS" id="PR00463">
    <property type="entry name" value="EP450I"/>
</dbReference>
<evidence type="ECO:0000256" key="16">
    <source>
        <dbReference type="SAM" id="Phobius"/>
    </source>
</evidence>
<organism evidence="17 18">
    <name type="scientific">Patiria miniata</name>
    <name type="common">Bat star</name>
    <name type="synonym">Asterina miniata</name>
    <dbReference type="NCBI Taxonomy" id="46514"/>
    <lineage>
        <taxon>Eukaryota</taxon>
        <taxon>Metazoa</taxon>
        <taxon>Echinodermata</taxon>
        <taxon>Eleutherozoa</taxon>
        <taxon>Asterozoa</taxon>
        <taxon>Asteroidea</taxon>
        <taxon>Valvatacea</taxon>
        <taxon>Valvatida</taxon>
        <taxon>Asterinidae</taxon>
        <taxon>Patiria</taxon>
    </lineage>
</organism>
<dbReference type="InterPro" id="IPR001128">
    <property type="entry name" value="Cyt_P450"/>
</dbReference>
<evidence type="ECO:0000256" key="13">
    <source>
        <dbReference type="ARBA" id="ARBA00023136"/>
    </source>
</evidence>
<dbReference type="PANTHER" id="PTHR24289:SF21">
    <property type="entry name" value="CYTOCHROME P450 1A"/>
    <property type="match status" value="1"/>
</dbReference>
<evidence type="ECO:0000256" key="7">
    <source>
        <dbReference type="ARBA" id="ARBA00022723"/>
    </source>
</evidence>
<proteinExistence type="inferred from homology"/>
<evidence type="ECO:0000256" key="8">
    <source>
        <dbReference type="ARBA" id="ARBA00022824"/>
    </source>
</evidence>
<comment type="cofactor">
    <cofactor evidence="1 14">
        <name>heme</name>
        <dbReference type="ChEBI" id="CHEBI:30413"/>
    </cofactor>
</comment>
<comment type="subcellular location">
    <subcellularLocation>
        <location evidence="3">Endoplasmic reticulum membrane</location>
        <topology evidence="3">Peripheral membrane protein</topology>
    </subcellularLocation>
    <subcellularLocation>
        <location evidence="2">Microsome membrane</location>
        <topology evidence="2">Peripheral membrane protein</topology>
    </subcellularLocation>
</comment>
<evidence type="ECO:0000256" key="10">
    <source>
        <dbReference type="ARBA" id="ARBA00023002"/>
    </source>
</evidence>
<protein>
    <recommendedName>
        <fullName evidence="5">unspecific monooxygenase</fullName>
        <ecNumber evidence="5">1.14.14.1</ecNumber>
    </recommendedName>
</protein>
<evidence type="ECO:0000256" key="15">
    <source>
        <dbReference type="RuleBase" id="RU000461"/>
    </source>
</evidence>
<dbReference type="Pfam" id="PF00067">
    <property type="entry name" value="p450"/>
    <property type="match status" value="1"/>
</dbReference>
<feature type="binding site" description="axial binding residue" evidence="14">
    <location>
        <position position="483"/>
    </location>
    <ligand>
        <name>heme</name>
        <dbReference type="ChEBI" id="CHEBI:30413"/>
    </ligand>
    <ligandPart>
        <name>Fe</name>
        <dbReference type="ChEBI" id="CHEBI:18248"/>
    </ligandPart>
</feature>
<accession>A0A914B155</accession>
<keyword evidence="13 16" id="KW-0472">Membrane</keyword>
<evidence type="ECO:0000256" key="9">
    <source>
        <dbReference type="ARBA" id="ARBA00022848"/>
    </source>
</evidence>
<evidence type="ECO:0000313" key="18">
    <source>
        <dbReference type="Proteomes" id="UP000887568"/>
    </source>
</evidence>
<keyword evidence="16" id="KW-1133">Transmembrane helix</keyword>
<dbReference type="SUPFAM" id="SSF48264">
    <property type="entry name" value="Cytochrome P450"/>
    <property type="match status" value="1"/>
</dbReference>
<sequence>MLIATGQAVMAHLMPEGPSTVTWATIVLSIFLIILITEEIRRFLVSSSREHGSSSKGLKVLPGPWGLPLLGNILQLGTAPHVTLKEMARKYGDVFQIRIGSRPVVVLNGYQAIRQALVKQSIDFAGRPDLSSTRSIQDIFGSTLAFSTHGEGWKLQRKITHSTLRHFTSGSQLSSVGARISREALDLIEAWTSQPEKNNSVSEGVQSKRHPFNILKLSVSNVMYSYIFGRRHTLDDQKLLDFIDMSDAFSEAIGTGNPADFMPWLRHFSGRIHDRFVRMLREYKDWFGKDIADHIHKYEEDSEANILDYLITVCRRTDQEKMERLGLSEEIITSSVHDMFGAGFDTMSAALKWAVALMIIHPDVQRELQAEIDAVIGRDRYPATSDRGRLPLTESCLLEVFRYSSMIPMTIPHSTTKDTELNGYFIPKDTVVFVNLHSMHHDENRWEKPEEFNPRRFLTEDGSRLDPAKTVDVMPFGAGKRRCIGSELARLEFFLYFTTLMHQCNLAAADGVTPKMQHSPGLVQTPLPFSMTVRKRDENREP</sequence>
<evidence type="ECO:0000256" key="3">
    <source>
        <dbReference type="ARBA" id="ARBA00004406"/>
    </source>
</evidence>
<evidence type="ECO:0000256" key="5">
    <source>
        <dbReference type="ARBA" id="ARBA00012109"/>
    </source>
</evidence>
<evidence type="ECO:0000256" key="14">
    <source>
        <dbReference type="PIRSR" id="PIRSR602401-1"/>
    </source>
</evidence>
<keyword evidence="12 15" id="KW-0503">Monooxygenase</keyword>
<dbReference type="OMA" id="ISATQMF"/>
<dbReference type="EnsemblMetazoa" id="XM_038213303.1">
    <property type="protein sequence ID" value="XP_038069231.1"/>
    <property type="gene ID" value="LOC119738412"/>
</dbReference>
<dbReference type="PANTHER" id="PTHR24289">
    <property type="entry name" value="STEROID 17-ALPHA-HYDROXYLASE/17,20 LYASE"/>
    <property type="match status" value="1"/>
</dbReference>
<reference evidence="17" key="1">
    <citation type="submission" date="2022-11" db="UniProtKB">
        <authorList>
            <consortium name="EnsemblMetazoa"/>
        </authorList>
    </citation>
    <scope>IDENTIFICATION</scope>
</reference>
<evidence type="ECO:0000256" key="6">
    <source>
        <dbReference type="ARBA" id="ARBA00022617"/>
    </source>
</evidence>
<dbReference type="GO" id="GO:0004508">
    <property type="term" value="F:steroid 17-alpha-monooxygenase activity"/>
    <property type="evidence" value="ECO:0007669"/>
    <property type="project" value="TreeGrafter"/>
</dbReference>
<name>A0A914B155_PATMI</name>
<feature type="transmembrane region" description="Helical" evidence="16">
    <location>
        <begin position="20"/>
        <end position="37"/>
    </location>
</feature>
<dbReference type="InterPro" id="IPR017972">
    <property type="entry name" value="Cyt_P450_CS"/>
</dbReference>
<dbReference type="Gene3D" id="1.10.630.10">
    <property type="entry name" value="Cytochrome P450"/>
    <property type="match status" value="1"/>
</dbReference>
<evidence type="ECO:0000256" key="1">
    <source>
        <dbReference type="ARBA" id="ARBA00001971"/>
    </source>
</evidence>
<dbReference type="InterPro" id="IPR036396">
    <property type="entry name" value="Cyt_P450_sf"/>
</dbReference>
<evidence type="ECO:0000256" key="4">
    <source>
        <dbReference type="ARBA" id="ARBA00010617"/>
    </source>
</evidence>
<keyword evidence="10 15" id="KW-0560">Oxidoreductase</keyword>
<dbReference type="FunFam" id="1.10.630.10:FF:000238">
    <property type="entry name" value="Cytochrome P450 2A6"/>
    <property type="match status" value="1"/>
</dbReference>
<dbReference type="RefSeq" id="XP_038069231.1">
    <property type="nucleotide sequence ID" value="XM_038213303.1"/>
</dbReference>
<keyword evidence="9" id="KW-0492">Microsome</keyword>
<dbReference type="PROSITE" id="PS00086">
    <property type="entry name" value="CYTOCHROME_P450"/>
    <property type="match status" value="1"/>
</dbReference>
<keyword evidence="18" id="KW-1185">Reference proteome</keyword>
<evidence type="ECO:0000256" key="12">
    <source>
        <dbReference type="ARBA" id="ARBA00023033"/>
    </source>
</evidence>
<keyword evidence="11 14" id="KW-0408">Iron</keyword>
<dbReference type="GO" id="GO:0005506">
    <property type="term" value="F:iron ion binding"/>
    <property type="evidence" value="ECO:0007669"/>
    <property type="project" value="InterPro"/>
</dbReference>
<comment type="similarity">
    <text evidence="4 15">Belongs to the cytochrome P450 family.</text>
</comment>
<dbReference type="GO" id="GO:0042446">
    <property type="term" value="P:hormone biosynthetic process"/>
    <property type="evidence" value="ECO:0007669"/>
    <property type="project" value="TreeGrafter"/>
</dbReference>
<dbReference type="GO" id="GO:0042448">
    <property type="term" value="P:progesterone metabolic process"/>
    <property type="evidence" value="ECO:0007669"/>
    <property type="project" value="TreeGrafter"/>
</dbReference>
<dbReference type="InterPro" id="IPR002401">
    <property type="entry name" value="Cyt_P450_E_grp-I"/>
</dbReference>
<dbReference type="GO" id="GO:0020037">
    <property type="term" value="F:heme binding"/>
    <property type="evidence" value="ECO:0007669"/>
    <property type="project" value="InterPro"/>
</dbReference>